<comment type="function">
    <text evidence="1 10">Role in flagellar biosynthesis.</text>
</comment>
<comment type="similarity">
    <text evidence="2 10">Belongs to the FliR/MopE/SpaR family.</text>
</comment>
<keyword evidence="8 10" id="KW-0975">Bacterial flagellum</keyword>
<feature type="transmembrane region" description="Helical" evidence="10">
    <location>
        <begin position="64"/>
        <end position="85"/>
    </location>
</feature>
<feature type="transmembrane region" description="Helical" evidence="10">
    <location>
        <begin position="92"/>
        <end position="114"/>
    </location>
</feature>
<evidence type="ECO:0000256" key="1">
    <source>
        <dbReference type="ARBA" id="ARBA00002578"/>
    </source>
</evidence>
<feature type="transmembrane region" description="Helical" evidence="10">
    <location>
        <begin position="41"/>
        <end position="58"/>
    </location>
</feature>
<dbReference type="PANTHER" id="PTHR30065:SF8">
    <property type="entry name" value="FLAGELLAR BIOSYNTHETIC PROTEIN FLIR"/>
    <property type="match status" value="1"/>
</dbReference>
<sequence length="262" mass="27459">MFTFTSTDWAGWLAMYAYPAFRILAMLTSAPIFNNVGMPRHIRLVTGLAITMAIAPVLPPSPAVAPGSFLVVGAIATEMMIGFAIGFTIRLVFVAIDLAGDLIGLQMGLSFAMFYDPQSAGQTTVIAQFLGLIASLIFLALNGHLLVIETVVRSFEWLPAGGVGFPGDAAKIIVRSGGSIFVTGLMLALPAVTTLLITNIALGVLTRAAPQLNLFALGFPITLTVGVVALAACLPMLAGVLQSLYERGFDTVGMFLKIAAGH</sequence>
<proteinExistence type="inferred from homology"/>
<feature type="transmembrane region" description="Helical" evidence="10">
    <location>
        <begin position="180"/>
        <end position="202"/>
    </location>
</feature>
<evidence type="ECO:0000256" key="3">
    <source>
        <dbReference type="ARBA" id="ARBA00021717"/>
    </source>
</evidence>
<dbReference type="Pfam" id="PF01311">
    <property type="entry name" value="Bac_export_1"/>
    <property type="match status" value="1"/>
</dbReference>
<name>A0ABX7MAJ7_9RHOO</name>
<dbReference type="PRINTS" id="PR00953">
    <property type="entry name" value="TYPE3IMRPROT"/>
</dbReference>
<accession>A0ABX7MAJ7</accession>
<keyword evidence="11" id="KW-0282">Flagellum</keyword>
<evidence type="ECO:0000256" key="6">
    <source>
        <dbReference type="ARBA" id="ARBA00022989"/>
    </source>
</evidence>
<keyword evidence="4 10" id="KW-1003">Cell membrane</keyword>
<gene>
    <name evidence="11" type="primary">fliR</name>
    <name evidence="11" type="ORF">JY500_09195</name>
</gene>
<evidence type="ECO:0000256" key="7">
    <source>
        <dbReference type="ARBA" id="ARBA00023136"/>
    </source>
</evidence>
<keyword evidence="7 10" id="KW-0472">Membrane</keyword>
<feature type="transmembrane region" description="Helical" evidence="10">
    <location>
        <begin position="214"/>
        <end position="237"/>
    </location>
</feature>
<dbReference type="RefSeq" id="WP_172202997.1">
    <property type="nucleotide sequence ID" value="NZ_CP071060.1"/>
</dbReference>
<evidence type="ECO:0000256" key="4">
    <source>
        <dbReference type="ARBA" id="ARBA00022475"/>
    </source>
</evidence>
<dbReference type="EMBL" id="CP071060">
    <property type="protein sequence ID" value="QSI78757.1"/>
    <property type="molecule type" value="Genomic_DNA"/>
</dbReference>
<keyword evidence="6 10" id="KW-1133">Transmembrane helix</keyword>
<feature type="transmembrane region" description="Helical" evidence="10">
    <location>
        <begin position="126"/>
        <end position="148"/>
    </location>
</feature>
<evidence type="ECO:0000256" key="8">
    <source>
        <dbReference type="ARBA" id="ARBA00023143"/>
    </source>
</evidence>
<evidence type="ECO:0000313" key="12">
    <source>
        <dbReference type="Proteomes" id="UP000663570"/>
    </source>
</evidence>
<comment type="subcellular location">
    <subcellularLocation>
        <location evidence="10">Cell membrane</location>
        <topology evidence="10">Multi-pass membrane protein</topology>
    </subcellularLocation>
    <subcellularLocation>
        <location evidence="10">Bacterial flagellum basal body</location>
    </subcellularLocation>
</comment>
<reference evidence="11 12" key="1">
    <citation type="submission" date="2021-02" db="EMBL/GenBank/DDBJ databases">
        <title>Niveibacterium changnyeongensis HC41.</title>
        <authorList>
            <person name="Kang M."/>
        </authorList>
    </citation>
    <scope>NUCLEOTIDE SEQUENCE [LARGE SCALE GENOMIC DNA]</scope>
    <source>
        <strain evidence="11 12">HC41</strain>
    </source>
</reference>
<evidence type="ECO:0000256" key="5">
    <source>
        <dbReference type="ARBA" id="ARBA00022692"/>
    </source>
</evidence>
<keyword evidence="5 10" id="KW-0812">Transmembrane</keyword>
<keyword evidence="12" id="KW-1185">Reference proteome</keyword>
<organism evidence="11 12">
    <name type="scientific">Niveibacterium microcysteis</name>
    <dbReference type="NCBI Taxonomy" id="2811415"/>
    <lineage>
        <taxon>Bacteria</taxon>
        <taxon>Pseudomonadati</taxon>
        <taxon>Pseudomonadota</taxon>
        <taxon>Betaproteobacteria</taxon>
        <taxon>Rhodocyclales</taxon>
        <taxon>Rhodocyclaceae</taxon>
        <taxon>Niveibacterium</taxon>
    </lineage>
</organism>
<dbReference type="NCBIfam" id="TIGR01400">
    <property type="entry name" value="fliR"/>
    <property type="match status" value="1"/>
</dbReference>
<evidence type="ECO:0000256" key="9">
    <source>
        <dbReference type="NCBIfam" id="TIGR01400"/>
    </source>
</evidence>
<dbReference type="InterPro" id="IPR002010">
    <property type="entry name" value="T3SS_IM_R"/>
</dbReference>
<protein>
    <recommendedName>
        <fullName evidence="3 9">Flagellar biosynthetic protein FliR</fullName>
    </recommendedName>
</protein>
<feature type="transmembrane region" description="Helical" evidence="10">
    <location>
        <begin position="12"/>
        <end position="34"/>
    </location>
</feature>
<evidence type="ECO:0000256" key="10">
    <source>
        <dbReference type="RuleBase" id="RU362071"/>
    </source>
</evidence>
<evidence type="ECO:0000313" key="11">
    <source>
        <dbReference type="EMBL" id="QSI78757.1"/>
    </source>
</evidence>
<keyword evidence="11" id="KW-0969">Cilium</keyword>
<dbReference type="Proteomes" id="UP000663570">
    <property type="component" value="Chromosome"/>
</dbReference>
<evidence type="ECO:0000256" key="2">
    <source>
        <dbReference type="ARBA" id="ARBA00009772"/>
    </source>
</evidence>
<keyword evidence="11" id="KW-0966">Cell projection</keyword>
<dbReference type="InterPro" id="IPR006303">
    <property type="entry name" value="FliR"/>
</dbReference>
<dbReference type="PANTHER" id="PTHR30065">
    <property type="entry name" value="FLAGELLAR BIOSYNTHETIC PROTEIN FLIR"/>
    <property type="match status" value="1"/>
</dbReference>